<sequence length="281" mass="30715">MLTNNNNKKKSYNTISPIILLIIITTLTSHDHQAKATTFMYANCSPSKYTPNTPYQTNLDTLLSTLISFSSQSSYNSFSTGTSDTAVFGLYQCRNDLNSADCSTCIQSSVNQLNLVCPQSMDASLQLEGCFLSYSHEDFRGKLDTTLVYKKCSESRTNDGDFFRRRDDVIADLEVSGGFRVSRSGTVQGYAQCLGDLNSGDCRQCVEVAVQQLKEACGSALAADVFLAKCYARYWASGYYTSSSSSDYSDDDVGRTVAIIVGILAGLAVIVVFISFLRKAC</sequence>
<proteinExistence type="predicted"/>
<organism evidence="1 2">
    <name type="scientific">Dioscorea alata</name>
    <name type="common">Purple yam</name>
    <dbReference type="NCBI Taxonomy" id="55571"/>
    <lineage>
        <taxon>Eukaryota</taxon>
        <taxon>Viridiplantae</taxon>
        <taxon>Streptophyta</taxon>
        <taxon>Embryophyta</taxon>
        <taxon>Tracheophyta</taxon>
        <taxon>Spermatophyta</taxon>
        <taxon>Magnoliopsida</taxon>
        <taxon>Liliopsida</taxon>
        <taxon>Dioscoreales</taxon>
        <taxon>Dioscoreaceae</taxon>
        <taxon>Dioscorea</taxon>
    </lineage>
</organism>
<dbReference type="Proteomes" id="UP000827976">
    <property type="component" value="Chromosome 16"/>
</dbReference>
<evidence type="ECO:0000313" key="2">
    <source>
        <dbReference type="Proteomes" id="UP000827976"/>
    </source>
</evidence>
<accession>A0ACB7UGW2</accession>
<gene>
    <name evidence="1" type="ORF">IHE45_16G035400</name>
</gene>
<dbReference type="EMBL" id="CM037026">
    <property type="protein sequence ID" value="KAH7659501.1"/>
    <property type="molecule type" value="Genomic_DNA"/>
</dbReference>
<keyword evidence="2" id="KW-1185">Reference proteome</keyword>
<name>A0ACB7UGW2_DIOAL</name>
<evidence type="ECO:0000313" key="1">
    <source>
        <dbReference type="EMBL" id="KAH7659501.1"/>
    </source>
</evidence>
<reference evidence="2" key="1">
    <citation type="journal article" date="2022" name="Nat. Commun.">
        <title>Chromosome evolution and the genetic basis of agronomically important traits in greater yam.</title>
        <authorList>
            <person name="Bredeson J.V."/>
            <person name="Lyons J.B."/>
            <person name="Oniyinde I.O."/>
            <person name="Okereke N.R."/>
            <person name="Kolade O."/>
            <person name="Nnabue I."/>
            <person name="Nwadili C.O."/>
            <person name="Hribova E."/>
            <person name="Parker M."/>
            <person name="Nwogha J."/>
            <person name="Shu S."/>
            <person name="Carlson J."/>
            <person name="Kariba R."/>
            <person name="Muthemba S."/>
            <person name="Knop K."/>
            <person name="Barton G.J."/>
            <person name="Sherwood A.V."/>
            <person name="Lopez-Montes A."/>
            <person name="Asiedu R."/>
            <person name="Jamnadass R."/>
            <person name="Muchugi A."/>
            <person name="Goodstein D."/>
            <person name="Egesi C.N."/>
            <person name="Featherston J."/>
            <person name="Asfaw A."/>
            <person name="Simpson G.G."/>
            <person name="Dolezel J."/>
            <person name="Hendre P.S."/>
            <person name="Van Deynze A."/>
            <person name="Kumar P.L."/>
            <person name="Obidiegwu J.E."/>
            <person name="Bhattacharjee R."/>
            <person name="Rokhsar D.S."/>
        </authorList>
    </citation>
    <scope>NUCLEOTIDE SEQUENCE [LARGE SCALE GENOMIC DNA]</scope>
    <source>
        <strain evidence="2">cv. TDa95/00328</strain>
    </source>
</reference>
<protein>
    <submittedName>
        <fullName evidence="1">Gnk2-homologous domain-containing protein</fullName>
    </submittedName>
</protein>
<comment type="caution">
    <text evidence="1">The sequence shown here is derived from an EMBL/GenBank/DDBJ whole genome shotgun (WGS) entry which is preliminary data.</text>
</comment>